<evidence type="ECO:0000313" key="2">
    <source>
        <dbReference type="Proteomes" id="UP000184226"/>
    </source>
</evidence>
<reference evidence="1 2" key="1">
    <citation type="submission" date="2016-11" db="EMBL/GenBank/DDBJ databases">
        <authorList>
            <person name="Jaros S."/>
            <person name="Januszkiewicz K."/>
            <person name="Wedrychowicz H."/>
        </authorList>
    </citation>
    <scope>NUCLEOTIDE SEQUENCE [LARGE SCALE GENOMIC DNA]</scope>
    <source>
        <strain evidence="1 2">CGMCC 1.10190</strain>
    </source>
</reference>
<gene>
    <name evidence="1" type="ORF">SAMN04488135_101266</name>
</gene>
<accession>A0A1M5MP98</accession>
<dbReference type="AlphaFoldDB" id="A0A1M5MP98"/>
<name>A0A1M5MP98_9BURK</name>
<keyword evidence="2" id="KW-1185">Reference proteome</keyword>
<organism evidence="1 2">
    <name type="scientific">Pollutimonas bauzanensis</name>
    <dbReference type="NCBI Taxonomy" id="658167"/>
    <lineage>
        <taxon>Bacteria</taxon>
        <taxon>Pseudomonadati</taxon>
        <taxon>Pseudomonadota</taxon>
        <taxon>Betaproteobacteria</taxon>
        <taxon>Burkholderiales</taxon>
        <taxon>Alcaligenaceae</taxon>
        <taxon>Pollutimonas</taxon>
    </lineage>
</organism>
<dbReference type="Proteomes" id="UP000184226">
    <property type="component" value="Unassembled WGS sequence"/>
</dbReference>
<protein>
    <submittedName>
        <fullName evidence="1">Uncharacterized protein</fullName>
    </submittedName>
</protein>
<proteinExistence type="predicted"/>
<dbReference type="RefSeq" id="WP_073101225.1">
    <property type="nucleotide sequence ID" value="NZ_FQXE01000001.1"/>
</dbReference>
<evidence type="ECO:0000313" key="1">
    <source>
        <dbReference type="EMBL" id="SHG78583.1"/>
    </source>
</evidence>
<dbReference type="EMBL" id="FQXE01000001">
    <property type="protein sequence ID" value="SHG78583.1"/>
    <property type="molecule type" value="Genomic_DNA"/>
</dbReference>
<sequence length="66" mass="7082">MGKKVFNYKDREVEVLSIDKAGGGHGFGLLIDGMAINRGGYDDSESADEAIADGVKFAKEYIDSLP</sequence>